<dbReference type="AlphaFoldDB" id="A0A3S0PH90"/>
<evidence type="ECO:0000313" key="2">
    <source>
        <dbReference type="Proteomes" id="UP000274358"/>
    </source>
</evidence>
<dbReference type="InterPro" id="IPR007739">
    <property type="entry name" value="RgpF"/>
</dbReference>
<dbReference type="Gene3D" id="1.10.150.400">
    <property type="match status" value="1"/>
</dbReference>
<protein>
    <submittedName>
        <fullName evidence="1">Polysaccharide biosynthesis protein</fullName>
    </submittedName>
</protein>
<dbReference type="Proteomes" id="UP000274358">
    <property type="component" value="Unassembled WGS sequence"/>
</dbReference>
<sequence length="883" mass="99600">MALNPSVPLAQLDLTVGVMVHVFYADLLDELAGYLSRIPHPYTLMVSVMDDAARTLAEKRFSTLLRLDALHIRIVPNRGRDIAPLLVTFRDEILRLQLICHVHTKKSLYNGQEQNHWRGYLLDSLLGSADRLSWILGMFQANPALGIVYPESYARIPLWGHTWLGNAEWGRQLANQLGFDIDTTGYFDYPAGSMFWARTDALRPLFELGLRTNSFPPEQGQIDGTLQHAIERMLCLVTQHQGYVIGILPGDGRLTLAQEGERNRQLYFDTPLPRKIDYFATNATWVSFDIFDTLVIRPFLTPQGARNFFSMLVRKQFGIEGFDELRTQAEVKARRQAGKDVNLRRIYAVLHEDNSFDMDVLEAIMALELSTECRLLKPRSAPAEALERLAADPRRTIVGVSDMYISSQDLRTLLPLAIRRGLSRLHVSCDTGWRKDTDDGWRALLLTEHGDPKRWLHVGDNEHADVMRPLHAGMLFPVHVLRPALFLDVVPSLRSLRPSAELRGHWAHELWLGLIANHLAQLGDRRPEWFAQAVRIESPESFGYVVLGPLITDYLTWLARTALQHGSKKILFFSREGYLLHKLYQRMQTHVPALADVVGRYLLISRRSMNTSALHNLKDLAKVFRKPYTGSLFGLLESRLGRDVAEMAQQELGLAATQSEVYLPEMAVELTERLRPIAPMLEDVAQRERSAYLRYWRTQVKDDDQPIVTDIGYAGSIQAQLARVVGQPLGGAYFAVTAEIDGMLAADQWAVARFHDGRSDADAPPVLKYHLLLESLLTSPSGQFSHFEQHGTGLISRYREEEGHSQRWTFIERIQAGAEAFLGDLLDVVGGNVLDVNLVPRAVQEPLHAVGTGRWQLGAWSESLIIDDGYTGRGRVTTLPGTS</sequence>
<keyword evidence="2" id="KW-1185">Reference proteome</keyword>
<dbReference type="Gene3D" id="3.40.50.1000">
    <property type="entry name" value="HAD superfamily/HAD-like"/>
    <property type="match status" value="1"/>
</dbReference>
<dbReference type="InterPro" id="IPR023214">
    <property type="entry name" value="HAD_sf"/>
</dbReference>
<dbReference type="EMBL" id="RYYV01000012">
    <property type="protein sequence ID" value="RUL73165.1"/>
    <property type="molecule type" value="Genomic_DNA"/>
</dbReference>
<accession>A0A3S0PH90</accession>
<name>A0A3S0PH90_9GAMM</name>
<gene>
    <name evidence="1" type="ORF">EKH80_15715</name>
</gene>
<dbReference type="InterPro" id="IPR036412">
    <property type="entry name" value="HAD-like_sf"/>
</dbReference>
<dbReference type="SUPFAM" id="SSF56784">
    <property type="entry name" value="HAD-like"/>
    <property type="match status" value="1"/>
</dbReference>
<reference evidence="1 2" key="1">
    <citation type="submission" date="2018-12" db="EMBL/GenBank/DDBJ databases">
        <title>Dyella dinghuensis sp. nov. DHOA06 and Dyella choica sp. nov. 4M-K27, isolated from forest soil.</title>
        <authorList>
            <person name="Qiu L.-H."/>
            <person name="Gao Z.-H."/>
        </authorList>
    </citation>
    <scope>NUCLEOTIDE SEQUENCE [LARGE SCALE GENOMIC DNA]</scope>
    <source>
        <strain evidence="1 2">4M-K27</strain>
    </source>
</reference>
<organism evidence="1 2">
    <name type="scientific">Dyella choica</name>
    <dbReference type="NCBI Taxonomy" id="1927959"/>
    <lineage>
        <taxon>Bacteria</taxon>
        <taxon>Pseudomonadati</taxon>
        <taxon>Pseudomonadota</taxon>
        <taxon>Gammaproteobacteria</taxon>
        <taxon>Lysobacterales</taxon>
        <taxon>Rhodanobacteraceae</taxon>
        <taxon>Dyella</taxon>
    </lineage>
</organism>
<dbReference type="OrthoDB" id="9816424at2"/>
<proteinExistence type="predicted"/>
<dbReference type="Pfam" id="PF05045">
    <property type="entry name" value="RgpF"/>
    <property type="match status" value="1"/>
</dbReference>
<evidence type="ECO:0000313" key="1">
    <source>
        <dbReference type="EMBL" id="RUL73165.1"/>
    </source>
</evidence>
<comment type="caution">
    <text evidence="1">The sequence shown here is derived from an EMBL/GenBank/DDBJ whole genome shotgun (WGS) entry which is preliminary data.</text>
</comment>